<dbReference type="SUPFAM" id="SSF51735">
    <property type="entry name" value="NAD(P)-binding Rossmann-fold domains"/>
    <property type="match status" value="1"/>
</dbReference>
<name>A0ABD0U2Y9_DENTH</name>
<dbReference type="InterPro" id="IPR001509">
    <property type="entry name" value="Epimerase_deHydtase"/>
</dbReference>
<dbReference type="PANTHER" id="PTHR10366:SF831">
    <property type="entry name" value="NAD-DEPENDENT EPIMERASE_DEHYDRATASE DOMAIN-CONTAINING PROTEIN"/>
    <property type="match status" value="1"/>
</dbReference>
<sequence length="325" mass="36263">MEEHKSETGRVCVTGAGGFVASWLVKLLLSKGYKVHGTVRDPSNEKNGHLTKLDKATENLQLFKADLLDYNTLETAISGCEGVFHVASPVILTGISNPEEELMRPALVGTRNVLKACSETNVKRVVVVSSVCSVAFNPDWPHGTVMDESCWSNEEFCRAIEDWYSLSKTVAEKEAFRYAQENGLDVVTLCPSIVIGPLLQSTVNVSSFLLLDLLKGSSDHIEKDRNWHLVDVRDVADAALMIYEKQEASGRYICTFEPIQIGDLFDMLKNIFPGFKYPENFRGLGIDLHVSSEKLKKIGWKHRTLKESISDSVQYYEEAGLLNLE</sequence>
<evidence type="ECO:0000313" key="3">
    <source>
        <dbReference type="EMBL" id="KAL0906336.1"/>
    </source>
</evidence>
<dbReference type="FunFam" id="3.40.50.720:FF:000219">
    <property type="entry name" value="Cinnamoyl-CoA reductase 1"/>
    <property type="match status" value="1"/>
</dbReference>
<dbReference type="GO" id="GO:0016491">
    <property type="term" value="F:oxidoreductase activity"/>
    <property type="evidence" value="ECO:0007669"/>
    <property type="project" value="UniProtKB-KW"/>
</dbReference>
<dbReference type="Pfam" id="PF01370">
    <property type="entry name" value="Epimerase"/>
    <property type="match status" value="1"/>
</dbReference>
<comment type="caution">
    <text evidence="3">The sequence shown here is derived from an EMBL/GenBank/DDBJ whole genome shotgun (WGS) entry which is preliminary data.</text>
</comment>
<evidence type="ECO:0000313" key="4">
    <source>
        <dbReference type="Proteomes" id="UP001552299"/>
    </source>
</evidence>
<dbReference type="CDD" id="cd08958">
    <property type="entry name" value="FR_SDR_e"/>
    <property type="match status" value="1"/>
</dbReference>
<dbReference type="InterPro" id="IPR050425">
    <property type="entry name" value="NAD(P)_dehydrat-like"/>
</dbReference>
<dbReference type="Proteomes" id="UP001552299">
    <property type="component" value="Unassembled WGS sequence"/>
</dbReference>
<feature type="domain" description="NAD-dependent epimerase/dehydratase" evidence="2">
    <location>
        <begin position="11"/>
        <end position="248"/>
    </location>
</feature>
<gene>
    <name evidence="3" type="ORF">M5K25_024823</name>
</gene>
<keyword evidence="1" id="KW-0560">Oxidoreductase</keyword>
<evidence type="ECO:0000259" key="2">
    <source>
        <dbReference type="Pfam" id="PF01370"/>
    </source>
</evidence>
<reference evidence="3 4" key="1">
    <citation type="journal article" date="2024" name="Plant Biotechnol. J.">
        <title>Dendrobium thyrsiflorum genome and its molecular insights into genes involved in important horticultural traits.</title>
        <authorList>
            <person name="Chen B."/>
            <person name="Wang J.Y."/>
            <person name="Zheng P.J."/>
            <person name="Li K.L."/>
            <person name="Liang Y.M."/>
            <person name="Chen X.F."/>
            <person name="Zhang C."/>
            <person name="Zhao X."/>
            <person name="He X."/>
            <person name="Zhang G.Q."/>
            <person name="Liu Z.J."/>
            <person name="Xu Q."/>
        </authorList>
    </citation>
    <scope>NUCLEOTIDE SEQUENCE [LARGE SCALE GENOMIC DNA]</scope>
    <source>
        <strain evidence="3">GZMU011</strain>
    </source>
</reference>
<keyword evidence="4" id="KW-1185">Reference proteome</keyword>
<accession>A0ABD0U2Y9</accession>
<dbReference type="Gene3D" id="3.40.50.720">
    <property type="entry name" value="NAD(P)-binding Rossmann-like Domain"/>
    <property type="match status" value="1"/>
</dbReference>
<proteinExistence type="predicted"/>
<protein>
    <recommendedName>
        <fullName evidence="2">NAD-dependent epimerase/dehydratase domain-containing protein</fullName>
    </recommendedName>
</protein>
<dbReference type="EMBL" id="JANQDX010000018">
    <property type="protein sequence ID" value="KAL0906336.1"/>
    <property type="molecule type" value="Genomic_DNA"/>
</dbReference>
<dbReference type="InterPro" id="IPR036291">
    <property type="entry name" value="NAD(P)-bd_dom_sf"/>
</dbReference>
<organism evidence="3 4">
    <name type="scientific">Dendrobium thyrsiflorum</name>
    <name type="common">Pinecone-like raceme dendrobium</name>
    <name type="synonym">Orchid</name>
    <dbReference type="NCBI Taxonomy" id="117978"/>
    <lineage>
        <taxon>Eukaryota</taxon>
        <taxon>Viridiplantae</taxon>
        <taxon>Streptophyta</taxon>
        <taxon>Embryophyta</taxon>
        <taxon>Tracheophyta</taxon>
        <taxon>Spermatophyta</taxon>
        <taxon>Magnoliopsida</taxon>
        <taxon>Liliopsida</taxon>
        <taxon>Asparagales</taxon>
        <taxon>Orchidaceae</taxon>
        <taxon>Epidendroideae</taxon>
        <taxon>Malaxideae</taxon>
        <taxon>Dendrobiinae</taxon>
        <taxon>Dendrobium</taxon>
    </lineage>
</organism>
<dbReference type="PANTHER" id="PTHR10366">
    <property type="entry name" value="NAD DEPENDENT EPIMERASE/DEHYDRATASE"/>
    <property type="match status" value="1"/>
</dbReference>
<evidence type="ECO:0000256" key="1">
    <source>
        <dbReference type="ARBA" id="ARBA00023002"/>
    </source>
</evidence>
<dbReference type="AlphaFoldDB" id="A0ABD0U2Y9"/>